<comment type="caution">
    <text evidence="4">The sequence shown here is derived from an EMBL/GenBank/DDBJ whole genome shotgun (WGS) entry which is preliminary data.</text>
</comment>
<feature type="transmembrane region" description="Helical" evidence="3">
    <location>
        <begin position="82"/>
        <end position="101"/>
    </location>
</feature>
<evidence type="ECO:0000256" key="1">
    <source>
        <dbReference type="ARBA" id="ARBA00022781"/>
    </source>
</evidence>
<reference evidence="5" key="1">
    <citation type="submission" date="2017-08" db="EMBL/GenBank/DDBJ databases">
        <authorList>
            <person name="Huang Z."/>
        </authorList>
    </citation>
    <scope>NUCLEOTIDE SEQUENCE [LARGE SCALE GENOMIC DNA]</scope>
    <source>
        <strain evidence="5">SA5d-4</strain>
    </source>
</reference>
<proteinExistence type="predicted"/>
<keyword evidence="2" id="KW-0406">Ion transport</keyword>
<gene>
    <name evidence="4" type="ORF">CIB95_11160</name>
</gene>
<feature type="transmembrane region" description="Helical" evidence="3">
    <location>
        <begin position="6"/>
        <end position="27"/>
    </location>
</feature>
<feature type="transmembrane region" description="Helical" evidence="3">
    <location>
        <begin position="51"/>
        <end position="70"/>
    </location>
</feature>
<dbReference type="EMBL" id="NPIA01000005">
    <property type="protein sequence ID" value="OZM56771.1"/>
    <property type="molecule type" value="Genomic_DNA"/>
</dbReference>
<evidence type="ECO:0000313" key="4">
    <source>
        <dbReference type="EMBL" id="OZM56771.1"/>
    </source>
</evidence>
<dbReference type="Gene3D" id="1.20.20.10">
    <property type="entry name" value="F1F0 ATP synthase subunit C"/>
    <property type="match status" value="1"/>
</dbReference>
<evidence type="ECO:0000313" key="5">
    <source>
        <dbReference type="Proteomes" id="UP000217083"/>
    </source>
</evidence>
<organism evidence="4 5">
    <name type="scientific">Lottiidibacillus patelloidae</name>
    <dbReference type="NCBI Taxonomy" id="2670334"/>
    <lineage>
        <taxon>Bacteria</taxon>
        <taxon>Bacillati</taxon>
        <taxon>Bacillota</taxon>
        <taxon>Bacilli</taxon>
        <taxon>Bacillales</taxon>
        <taxon>Bacillaceae</taxon>
        <taxon>Lottiidibacillus</taxon>
    </lineage>
</organism>
<protein>
    <submittedName>
        <fullName evidence="4">Uncharacterized protein</fullName>
    </submittedName>
</protein>
<evidence type="ECO:0000256" key="2">
    <source>
        <dbReference type="ARBA" id="ARBA00023065"/>
    </source>
</evidence>
<keyword evidence="3" id="KW-0812">Transmembrane</keyword>
<sequence>MESILVYFEWLVVLASLIAVGGIVLSYKHMLARLRENDFNEETQKKLQTKFFINVFLVELIPLVLIVMAFSAVQNYPAQNPTMALIITIFIAALGIILVFLERMNVDRNNIREVKFLNVYTFMMLYLITAIPLVAVVLLLIAQKSL</sequence>
<keyword evidence="5" id="KW-1185">Reference proteome</keyword>
<dbReference type="GO" id="GO:1902600">
    <property type="term" value="P:proton transmembrane transport"/>
    <property type="evidence" value="ECO:0007669"/>
    <property type="project" value="UniProtKB-KW"/>
</dbReference>
<keyword evidence="2" id="KW-0813">Transport</keyword>
<dbReference type="Proteomes" id="UP000217083">
    <property type="component" value="Unassembled WGS sequence"/>
</dbReference>
<name>A0A263BSR7_9BACI</name>
<accession>A0A263BSR7</accession>
<dbReference type="AlphaFoldDB" id="A0A263BSR7"/>
<keyword evidence="1" id="KW-0375">Hydrogen ion transport</keyword>
<dbReference type="InterPro" id="IPR038662">
    <property type="entry name" value="ATP_synth_F0_csu_sf"/>
</dbReference>
<evidence type="ECO:0000256" key="3">
    <source>
        <dbReference type="SAM" id="Phobius"/>
    </source>
</evidence>
<keyword evidence="3" id="KW-0472">Membrane</keyword>
<feature type="transmembrane region" description="Helical" evidence="3">
    <location>
        <begin position="122"/>
        <end position="142"/>
    </location>
</feature>
<keyword evidence="3" id="KW-1133">Transmembrane helix</keyword>
<dbReference type="RefSeq" id="WP_094925169.1">
    <property type="nucleotide sequence ID" value="NZ_NPIA01000005.1"/>
</dbReference>
<reference evidence="4 5" key="2">
    <citation type="submission" date="2017-09" db="EMBL/GenBank/DDBJ databases">
        <title>Bacillus patelloidae sp. nov., isolated from the intestinal tract of a marine limpet.</title>
        <authorList>
            <person name="Liu R."/>
            <person name="Dong C."/>
            <person name="Shao Z."/>
        </authorList>
    </citation>
    <scope>NUCLEOTIDE SEQUENCE [LARGE SCALE GENOMIC DNA]</scope>
    <source>
        <strain evidence="4 5">SA5d-4</strain>
    </source>
</reference>